<name>A0A8H5MF69_9AGAR</name>
<organism evidence="2 3">
    <name type="scientific">Collybiopsis confluens</name>
    <dbReference type="NCBI Taxonomy" id="2823264"/>
    <lineage>
        <taxon>Eukaryota</taxon>
        <taxon>Fungi</taxon>
        <taxon>Dikarya</taxon>
        <taxon>Basidiomycota</taxon>
        <taxon>Agaricomycotina</taxon>
        <taxon>Agaricomycetes</taxon>
        <taxon>Agaricomycetidae</taxon>
        <taxon>Agaricales</taxon>
        <taxon>Marasmiineae</taxon>
        <taxon>Omphalotaceae</taxon>
        <taxon>Collybiopsis</taxon>
    </lineage>
</organism>
<feature type="compositionally biased region" description="Polar residues" evidence="1">
    <location>
        <begin position="265"/>
        <end position="275"/>
    </location>
</feature>
<proteinExistence type="predicted"/>
<evidence type="ECO:0000313" key="3">
    <source>
        <dbReference type="Proteomes" id="UP000518752"/>
    </source>
</evidence>
<dbReference type="AlphaFoldDB" id="A0A8H5MF69"/>
<keyword evidence="3" id="KW-1185">Reference proteome</keyword>
<dbReference type="Proteomes" id="UP000518752">
    <property type="component" value="Unassembled WGS sequence"/>
</dbReference>
<protein>
    <submittedName>
        <fullName evidence="2">Uncharacterized protein</fullName>
    </submittedName>
</protein>
<accession>A0A8H5MF69</accession>
<dbReference type="EMBL" id="JAACJN010000009">
    <property type="protein sequence ID" value="KAF5391614.1"/>
    <property type="molecule type" value="Genomic_DNA"/>
</dbReference>
<evidence type="ECO:0000256" key="1">
    <source>
        <dbReference type="SAM" id="MobiDB-lite"/>
    </source>
</evidence>
<feature type="region of interest" description="Disordered" evidence="1">
    <location>
        <begin position="236"/>
        <end position="288"/>
    </location>
</feature>
<comment type="caution">
    <text evidence="2">The sequence shown here is derived from an EMBL/GenBank/DDBJ whole genome shotgun (WGS) entry which is preliminary data.</text>
</comment>
<gene>
    <name evidence="2" type="ORF">D9757_002424</name>
</gene>
<dbReference type="OrthoDB" id="10661808at2759"/>
<reference evidence="2 3" key="1">
    <citation type="journal article" date="2020" name="ISME J.">
        <title>Uncovering the hidden diversity of litter-decomposition mechanisms in mushroom-forming fungi.</title>
        <authorList>
            <person name="Floudas D."/>
            <person name="Bentzer J."/>
            <person name="Ahren D."/>
            <person name="Johansson T."/>
            <person name="Persson P."/>
            <person name="Tunlid A."/>
        </authorList>
    </citation>
    <scope>NUCLEOTIDE SEQUENCE [LARGE SCALE GENOMIC DNA]</scope>
    <source>
        <strain evidence="2 3">CBS 406.79</strain>
    </source>
</reference>
<evidence type="ECO:0000313" key="2">
    <source>
        <dbReference type="EMBL" id="KAF5391614.1"/>
    </source>
</evidence>
<sequence>MYHMLDFGSSGVALSSAETEWLAAIFDNLDGAFTHPIVQKILSNLENEAPGTNPNLNSFTAFQKIWSKVREERPDFHTSREVYKTRRMHLEDRGVLAALAREFNDRRRQRRTLSSGVRTLQGMANSSTPTPMTSPRNRFHPITAAYPHGSNVNSSSYLSSTAGSQAPVIIPSHQQVQHALGSSNPGYTRYPSSFPEPLYGSYSSATGPQPYVQPNYPSAPTSYPFPYQDVEAPASYHLQQSQAAPHHAGGNQYMETGYDSGYPTGYSQNPQSSHPDYSYYGGGYPNNY</sequence>